<evidence type="ECO:0000313" key="6">
    <source>
        <dbReference type="Proteomes" id="UP000805841"/>
    </source>
</evidence>
<dbReference type="InterPro" id="IPR019405">
    <property type="entry name" value="Lactonase_7-beta_prop"/>
</dbReference>
<dbReference type="PANTHER" id="PTHR30344:SF1">
    <property type="entry name" value="6-PHOSPHOGLUCONOLACTONASE"/>
    <property type="match status" value="1"/>
</dbReference>
<dbReference type="InterPro" id="IPR015943">
    <property type="entry name" value="WD40/YVTN_repeat-like_dom_sf"/>
</dbReference>
<dbReference type="Proteomes" id="UP000805841">
    <property type="component" value="Unassembled WGS sequence"/>
</dbReference>
<comment type="caution">
    <text evidence="5">The sequence shown here is derived from an EMBL/GenBank/DDBJ whole genome shotgun (WGS) entry which is preliminary data.</text>
</comment>
<sequence>MMKRQALPLLLASSLSLWATYASAASHELWVGTYTAGTSQGIYRYAFDPATGQIASAPLQVAVSENPSWLTFNHDRSRLYAVNENGPGAKDVVGKASAFSIDPKTHALALLNQVDTRGEEPTFSSLAKGEAHLFVANYAVHPQPGGSLAVLAVDKAGKLSEVQQQETHEASKVNPERQASSHVHSVVSSPDGRYVYVQDLGADKVFVYHYDAANRAHPLTAANPAAVALPPGSGPRHLLFSPDGKHAYLTLEMAGGVVVFDVKAGNLVQTQSVELAAGTDAAHKAGAALHFSPDGGYLYVTNRGQSNELLVFSVNKANGELKEVQRRSVEGIEPREFTFDPSGKYVLIANQKSNQIVVVQRDPAKGTLGATVQKFDIDAPSDVKFYN</sequence>
<evidence type="ECO:0000256" key="2">
    <source>
        <dbReference type="ARBA" id="ARBA00022526"/>
    </source>
</evidence>
<protein>
    <submittedName>
        <fullName evidence="5">Lactonase family protein</fullName>
    </submittedName>
</protein>
<dbReference type="InterPro" id="IPR011048">
    <property type="entry name" value="Haem_d1_sf"/>
</dbReference>
<name>A0ABR7Z5M8_9PSED</name>
<feature type="signal peptide" evidence="4">
    <location>
        <begin position="1"/>
        <end position="24"/>
    </location>
</feature>
<feature type="chain" id="PRO_5046465707" evidence="4">
    <location>
        <begin position="25"/>
        <end position="387"/>
    </location>
</feature>
<comment type="similarity">
    <text evidence="1">Belongs to the cycloisomerase 2 family.</text>
</comment>
<dbReference type="InterPro" id="IPR050282">
    <property type="entry name" value="Cycloisomerase_2"/>
</dbReference>
<proteinExistence type="inferred from homology"/>
<keyword evidence="4" id="KW-0732">Signal</keyword>
<dbReference type="Pfam" id="PF10282">
    <property type="entry name" value="Lactonase"/>
    <property type="match status" value="1"/>
</dbReference>
<keyword evidence="2" id="KW-0313">Glucose metabolism</keyword>
<dbReference type="Gene3D" id="2.130.10.10">
    <property type="entry name" value="YVTN repeat-like/Quinoprotein amine dehydrogenase"/>
    <property type="match status" value="1"/>
</dbReference>
<organism evidence="5 6">
    <name type="scientific">Pseudomonas typographi</name>
    <dbReference type="NCBI Taxonomy" id="2715964"/>
    <lineage>
        <taxon>Bacteria</taxon>
        <taxon>Pseudomonadati</taxon>
        <taxon>Pseudomonadota</taxon>
        <taxon>Gammaproteobacteria</taxon>
        <taxon>Pseudomonadales</taxon>
        <taxon>Pseudomonadaceae</taxon>
        <taxon>Pseudomonas</taxon>
    </lineage>
</organism>
<keyword evidence="6" id="KW-1185">Reference proteome</keyword>
<evidence type="ECO:0000256" key="1">
    <source>
        <dbReference type="ARBA" id="ARBA00005564"/>
    </source>
</evidence>
<evidence type="ECO:0000256" key="4">
    <source>
        <dbReference type="SAM" id="SignalP"/>
    </source>
</evidence>
<feature type="compositionally biased region" description="Basic and acidic residues" evidence="3">
    <location>
        <begin position="166"/>
        <end position="175"/>
    </location>
</feature>
<dbReference type="EMBL" id="JAAOCA010000023">
    <property type="protein sequence ID" value="MBD1600606.1"/>
    <property type="molecule type" value="Genomic_DNA"/>
</dbReference>
<evidence type="ECO:0000256" key="3">
    <source>
        <dbReference type="SAM" id="MobiDB-lite"/>
    </source>
</evidence>
<dbReference type="SUPFAM" id="SSF51004">
    <property type="entry name" value="C-terminal (heme d1) domain of cytochrome cd1-nitrite reductase"/>
    <property type="match status" value="1"/>
</dbReference>
<accession>A0ABR7Z5M8</accession>
<evidence type="ECO:0000313" key="5">
    <source>
        <dbReference type="EMBL" id="MBD1600606.1"/>
    </source>
</evidence>
<keyword evidence="2" id="KW-0119">Carbohydrate metabolism</keyword>
<dbReference type="PANTHER" id="PTHR30344">
    <property type="entry name" value="6-PHOSPHOGLUCONOLACTONASE-RELATED"/>
    <property type="match status" value="1"/>
</dbReference>
<gene>
    <name evidence="5" type="ORF">HAQ05_18105</name>
</gene>
<reference evidence="5 6" key="1">
    <citation type="journal article" date="2020" name="Insects">
        <title>Bacteria Belonging to Pseudomonas typographi sp. nov. from the Bark Beetle Ips typographus Have Genomic Potential to Aid in the Host Ecology.</title>
        <authorList>
            <person name="Peral-Aranega E."/>
            <person name="Saati-Santamaria Z."/>
            <person name="Kolarik M."/>
            <person name="Rivas R."/>
            <person name="Garcia-Fraile P."/>
        </authorList>
    </citation>
    <scope>NUCLEOTIDE SEQUENCE [LARGE SCALE GENOMIC DNA]</scope>
    <source>
        <strain evidence="5 6">CA3A</strain>
    </source>
</reference>
<feature type="region of interest" description="Disordered" evidence="3">
    <location>
        <begin position="164"/>
        <end position="186"/>
    </location>
</feature>